<dbReference type="SUPFAM" id="SSF55961">
    <property type="entry name" value="Bet v1-like"/>
    <property type="match status" value="1"/>
</dbReference>
<name>A0A9E8S818_9MICO</name>
<dbReference type="PANTHER" id="PTHR33824">
    <property type="entry name" value="POLYKETIDE CYCLASE/DEHYDRASE AND LIPID TRANSPORT SUPERFAMILY PROTEIN"/>
    <property type="match status" value="1"/>
</dbReference>
<proteinExistence type="predicted"/>
<gene>
    <name evidence="2" type="ORF">OVN18_09260</name>
</gene>
<feature type="domain" description="Coenzyme Q-binding protein COQ10 START" evidence="1">
    <location>
        <begin position="11"/>
        <end position="131"/>
    </location>
</feature>
<dbReference type="AlphaFoldDB" id="A0A9E8S818"/>
<dbReference type="Pfam" id="PF03364">
    <property type="entry name" value="Polyketide_cyc"/>
    <property type="match status" value="1"/>
</dbReference>
<dbReference type="Gene3D" id="3.30.530.20">
    <property type="match status" value="1"/>
</dbReference>
<dbReference type="CDD" id="cd07817">
    <property type="entry name" value="SRPBCC_8"/>
    <property type="match status" value="1"/>
</dbReference>
<evidence type="ECO:0000259" key="1">
    <source>
        <dbReference type="Pfam" id="PF03364"/>
    </source>
</evidence>
<organism evidence="2 3">
    <name type="scientific">Microcella daejeonensis</name>
    <dbReference type="NCBI Taxonomy" id="2994971"/>
    <lineage>
        <taxon>Bacteria</taxon>
        <taxon>Bacillati</taxon>
        <taxon>Actinomycetota</taxon>
        <taxon>Actinomycetes</taxon>
        <taxon>Micrococcales</taxon>
        <taxon>Microbacteriaceae</taxon>
        <taxon>Microcella</taxon>
    </lineage>
</organism>
<dbReference type="Proteomes" id="UP001164706">
    <property type="component" value="Chromosome"/>
</dbReference>
<sequence length="143" mass="15991">MTSTVNSTIDVEVPVAVAYARWTDFERFPDFLSGIDSVTRTGEGMLHWKVSIGGVEREFDAAVIDEQPNRVISWKSVAGPEHSGAVVFEELAADRTRIDVTMGWEPEGFVEKVGAAINVDQRQVDKDLTEFKRLVEHEQRPSV</sequence>
<dbReference type="InterPro" id="IPR023393">
    <property type="entry name" value="START-like_dom_sf"/>
</dbReference>
<evidence type="ECO:0000313" key="2">
    <source>
        <dbReference type="EMBL" id="WAB80753.1"/>
    </source>
</evidence>
<reference evidence="2" key="1">
    <citation type="submission" date="2022-11" db="EMBL/GenBank/DDBJ databases">
        <title>Description of Microcella daejonensis nov. sp, isolated from riverside soil.</title>
        <authorList>
            <person name="Molina K.M."/>
            <person name="Kim S.B."/>
        </authorList>
    </citation>
    <scope>NUCLEOTIDE SEQUENCE</scope>
    <source>
        <strain evidence="2">MMS21-STM12</strain>
    </source>
</reference>
<dbReference type="RefSeq" id="WP_267736749.1">
    <property type="nucleotide sequence ID" value="NZ_CP113089.1"/>
</dbReference>
<keyword evidence="3" id="KW-1185">Reference proteome</keyword>
<dbReference type="InterPro" id="IPR005031">
    <property type="entry name" value="COQ10_START"/>
</dbReference>
<protein>
    <submittedName>
        <fullName evidence="2">SRPBCC family protein</fullName>
    </submittedName>
</protein>
<dbReference type="PANTHER" id="PTHR33824:SF7">
    <property type="entry name" value="POLYKETIDE CYCLASE_DEHYDRASE AND LIPID TRANSPORT SUPERFAMILY PROTEIN"/>
    <property type="match status" value="1"/>
</dbReference>
<dbReference type="KEGG" id="mdb:OVN18_09260"/>
<accession>A0A9E8S818</accession>
<dbReference type="InterPro" id="IPR047137">
    <property type="entry name" value="ORF3"/>
</dbReference>
<dbReference type="EMBL" id="CP113089">
    <property type="protein sequence ID" value="WAB80753.1"/>
    <property type="molecule type" value="Genomic_DNA"/>
</dbReference>
<evidence type="ECO:0000313" key="3">
    <source>
        <dbReference type="Proteomes" id="UP001164706"/>
    </source>
</evidence>